<feature type="domain" description="EAL" evidence="2">
    <location>
        <begin position="1008"/>
        <end position="1260"/>
    </location>
</feature>
<dbReference type="InterPro" id="IPR000160">
    <property type="entry name" value="GGDEF_dom"/>
</dbReference>
<dbReference type="CDD" id="cd01948">
    <property type="entry name" value="EAL"/>
    <property type="match status" value="1"/>
</dbReference>
<dbReference type="Gene3D" id="3.30.70.270">
    <property type="match status" value="1"/>
</dbReference>
<feature type="region of interest" description="Disordered" evidence="1">
    <location>
        <begin position="350"/>
        <end position="388"/>
    </location>
</feature>
<dbReference type="GO" id="GO:0071111">
    <property type="term" value="F:cyclic-guanylate-specific phosphodiesterase activity"/>
    <property type="evidence" value="ECO:0007669"/>
    <property type="project" value="InterPro"/>
</dbReference>
<evidence type="ECO:0000313" key="5">
    <source>
        <dbReference type="Proteomes" id="UP000242313"/>
    </source>
</evidence>
<evidence type="ECO:0000259" key="3">
    <source>
        <dbReference type="PROSITE" id="PS50887"/>
    </source>
</evidence>
<dbReference type="Pfam" id="PF00990">
    <property type="entry name" value="GGDEF"/>
    <property type="match status" value="1"/>
</dbReference>
<proteinExistence type="predicted"/>
<comment type="caution">
    <text evidence="4">The sequence shown here is derived from an EMBL/GenBank/DDBJ whole genome shotgun (WGS) entry which is preliminary data.</text>
</comment>
<evidence type="ECO:0008006" key="6">
    <source>
        <dbReference type="Google" id="ProtNLM"/>
    </source>
</evidence>
<dbReference type="InterPro" id="IPR050706">
    <property type="entry name" value="Cyclic-di-GMP_PDE-like"/>
</dbReference>
<protein>
    <recommendedName>
        <fullName evidence="6">Diguanylate cyclase</fullName>
    </recommendedName>
</protein>
<dbReference type="AlphaFoldDB" id="A0A2A3MK54"/>
<sequence length="1260" mass="140124">MELRKEPRHACAVEAVLAITDSDTHRCIISEYSRNGLRLTFAPTEATRVLRHLSLRPGLHGTATVSFQQGRQPLHLPVTLMHIGEHYVGLSLRHPDPAIYHVLQHLTAAQAAQQDDHGASPGALQGRQPMLSPRQKQHLMQAACSRIHQYLHQHYSGFCHQLDHALLAAADKELTNEAQQHFLIAQRAFRQQRQSIFTALSRSLVTHALALSRGEIPEAPADPQQNAPLALVTKNDFEDWLLVRVIISRFELRLRNELIELQIRIDAAFGRPGGKRNTNPFSPAALCNGFFDQIRHLELGNPQLEVVYGVLQQTVLGGLEPLYRQLNQLFIDADILPGIDVTRYLADQARPAAAAQPDTPQTAQPATAEQTPRTQPEAAAPARRSNNAATAYGTASQLMALHRQAQGQRAGASNSPEQQQATLAQLAELQQELMANGDRLQRSGGLRQLLQQAKGLGKLLSEQEQDAADTVESLFDNIMQGERIDGELADAFRKLQVPLLRSLLDNPDLFAEDSHPARQALNHIALLADRGSSNLAANTPVILEAINGILGDSSSNAGFTQGMAQLDQLVTREKRLIERNLLRLRQSCDGKQRLRHANRQIHQELSRILSKPVPQAVPDLLEHGWRSLLLLSYLREGVASRSWSMTLQVIEQLAANRDPQYLTALERVLDDAELLQVVEKGLAKIPTLHFSPQQQLKQVASLLACDPAGVPLVSVEVPPLLADDQPPAANPTPALQRWIRRARALRSNQWFQYSQEGQPDTLLQLVWIADDYGLFVFANHQGTRSLDLGQKQIAMALRDGRLSLLSEAAMPAVEQGLDALVQKVYDKLAFDSCHDPLTGFLNRKAFCRALAQQIASPAPDEESSHCSLVFIDILQFKVINNACGYDAGDQFLNELSRRLANFLPPGTLIGRLGADQFALLLDEEVETQGYASARQLKAVIEEARFHYEEHSFVITSALAVAGIARGSNQAMERLRSVEAAASLSKKKGYKDVLMVRPGDRQLEALDQVMVWVTRINRALDNDNLALRCQQITPIGGNKSLPHYEILLSVLDEQGEAMPPAEFIKVAEEYNRMAAVDRWVIEHVLLWMHENPEQLPLFGGFSVNLSGQSLNDDTFLDFIFDAMVRYPVPREKLVFEITETVAITNLDDAADFIREMRGIGCRFSLDDFGVGQSSYSYLKQLPVDFIKIDGNFVRDINNSDVDFALVKSITEMGHYLRKKVIAEYVGNQATLNTVTELGVDYAQGYLFGQPLMLETLDLRPR</sequence>
<dbReference type="EMBL" id="NTMR01000005">
    <property type="protein sequence ID" value="PBK05230.1"/>
    <property type="molecule type" value="Genomic_DNA"/>
</dbReference>
<dbReference type="Proteomes" id="UP000242313">
    <property type="component" value="Unassembled WGS sequence"/>
</dbReference>
<dbReference type="PROSITE" id="PS50883">
    <property type="entry name" value="EAL"/>
    <property type="match status" value="1"/>
</dbReference>
<dbReference type="PANTHER" id="PTHR33121">
    <property type="entry name" value="CYCLIC DI-GMP PHOSPHODIESTERASE PDEF"/>
    <property type="match status" value="1"/>
</dbReference>
<dbReference type="PANTHER" id="PTHR33121:SF23">
    <property type="entry name" value="CYCLIC DI-GMP PHOSPHODIESTERASE PDEB"/>
    <property type="match status" value="1"/>
</dbReference>
<accession>A0A2A3MK54</accession>
<dbReference type="SUPFAM" id="SSF55073">
    <property type="entry name" value="Nucleotide cyclase"/>
    <property type="match status" value="1"/>
</dbReference>
<dbReference type="Pfam" id="PF00563">
    <property type="entry name" value="EAL"/>
    <property type="match status" value="1"/>
</dbReference>
<dbReference type="SUPFAM" id="SSF141371">
    <property type="entry name" value="PilZ domain-like"/>
    <property type="match status" value="1"/>
</dbReference>
<dbReference type="InterPro" id="IPR043128">
    <property type="entry name" value="Rev_trsase/Diguanyl_cyclase"/>
</dbReference>
<dbReference type="InterPro" id="IPR001633">
    <property type="entry name" value="EAL_dom"/>
</dbReference>
<evidence type="ECO:0000313" key="4">
    <source>
        <dbReference type="EMBL" id="PBK05230.1"/>
    </source>
</evidence>
<dbReference type="InterPro" id="IPR012434">
    <property type="entry name" value="DUF1631"/>
</dbReference>
<dbReference type="SMART" id="SM00052">
    <property type="entry name" value="EAL"/>
    <property type="match status" value="1"/>
</dbReference>
<dbReference type="NCBIfam" id="TIGR00254">
    <property type="entry name" value="GGDEF"/>
    <property type="match status" value="1"/>
</dbReference>
<dbReference type="Pfam" id="PF07793">
    <property type="entry name" value="DUF1631"/>
    <property type="match status" value="1"/>
</dbReference>
<keyword evidence="5" id="KW-1185">Reference proteome</keyword>
<evidence type="ECO:0000259" key="2">
    <source>
        <dbReference type="PROSITE" id="PS50883"/>
    </source>
</evidence>
<dbReference type="Gene3D" id="3.20.20.450">
    <property type="entry name" value="EAL domain"/>
    <property type="match status" value="1"/>
</dbReference>
<dbReference type="RefSeq" id="WP_096003895.1">
    <property type="nucleotide sequence ID" value="NZ_NTMR01000005.1"/>
</dbReference>
<dbReference type="CDD" id="cd01949">
    <property type="entry name" value="GGDEF"/>
    <property type="match status" value="1"/>
</dbReference>
<dbReference type="InterPro" id="IPR029787">
    <property type="entry name" value="Nucleotide_cyclase"/>
</dbReference>
<organism evidence="4 5">
    <name type="scientific">Pseudomonas abyssi</name>
    <dbReference type="NCBI Taxonomy" id="170540"/>
    <lineage>
        <taxon>Bacteria</taxon>
        <taxon>Pseudomonadati</taxon>
        <taxon>Pseudomonadota</taxon>
        <taxon>Gammaproteobacteria</taxon>
        <taxon>Pseudomonadales</taxon>
        <taxon>Pseudomonadaceae</taxon>
        <taxon>Pseudomonas</taxon>
    </lineage>
</organism>
<evidence type="ECO:0000256" key="1">
    <source>
        <dbReference type="SAM" id="MobiDB-lite"/>
    </source>
</evidence>
<feature type="domain" description="GGDEF" evidence="3">
    <location>
        <begin position="864"/>
        <end position="997"/>
    </location>
</feature>
<gene>
    <name evidence="4" type="ORF">CNQ84_05450</name>
</gene>
<name>A0A2A3MK54_9PSED</name>
<dbReference type="InterPro" id="IPR035919">
    <property type="entry name" value="EAL_sf"/>
</dbReference>
<dbReference type="SUPFAM" id="SSF141868">
    <property type="entry name" value="EAL domain-like"/>
    <property type="match status" value="1"/>
</dbReference>
<dbReference type="PROSITE" id="PS50887">
    <property type="entry name" value="GGDEF"/>
    <property type="match status" value="1"/>
</dbReference>
<reference evidence="4 5" key="1">
    <citation type="submission" date="2017-09" db="EMBL/GenBank/DDBJ databases">
        <title>Pseudomonas abyssi sp. nov. isolated from Abyssopelagic Water.</title>
        <authorList>
            <person name="Wei Y."/>
        </authorList>
    </citation>
    <scope>NUCLEOTIDE SEQUENCE [LARGE SCALE GENOMIC DNA]</scope>
    <source>
        <strain evidence="4 5">MT5</strain>
    </source>
</reference>
<dbReference type="SMART" id="SM00267">
    <property type="entry name" value="GGDEF"/>
    <property type="match status" value="1"/>
</dbReference>